<dbReference type="Gene3D" id="6.10.250.2410">
    <property type="match status" value="1"/>
</dbReference>
<keyword evidence="1 3" id="KW-0159">Chromosome partition</keyword>
<name>A0A414J3D3_9FIRM</name>
<dbReference type="RefSeq" id="WP_118039698.1">
    <property type="nucleotide sequence ID" value="NZ_CABJFK010000010.1"/>
</dbReference>
<dbReference type="GO" id="GO:0051301">
    <property type="term" value="P:cell division"/>
    <property type="evidence" value="ECO:0007669"/>
    <property type="project" value="UniProtKB-KW"/>
</dbReference>
<dbReference type="InterPro" id="IPR023093">
    <property type="entry name" value="ScpA-like_C"/>
</dbReference>
<comment type="caution">
    <text evidence="4">The sequence shown here is derived from an EMBL/GenBank/DDBJ whole genome shotgun (WGS) entry which is preliminary data.</text>
</comment>
<comment type="similarity">
    <text evidence="3">Belongs to the ScpA family.</text>
</comment>
<dbReference type="AlphaFoldDB" id="A0A414J3D3"/>
<comment type="subcellular location">
    <subcellularLocation>
        <location evidence="3">Cytoplasm</location>
    </subcellularLocation>
    <text evidence="3">Associated with two foci at the outer edges of the nucleoid region in young cells, and at four foci within both cell halves in older cells.</text>
</comment>
<dbReference type="PANTHER" id="PTHR33969:SF2">
    <property type="entry name" value="SEGREGATION AND CONDENSATION PROTEIN A"/>
    <property type="match status" value="1"/>
</dbReference>
<dbReference type="HAMAP" id="MF_01805">
    <property type="entry name" value="ScpA"/>
    <property type="match status" value="1"/>
</dbReference>
<protein>
    <recommendedName>
        <fullName evidence="2 3">Segregation and condensation protein A</fullName>
    </recommendedName>
</protein>
<dbReference type="Pfam" id="PF02616">
    <property type="entry name" value="SMC_ScpA"/>
    <property type="match status" value="1"/>
</dbReference>
<sequence length="261" mass="30584">MAIPVKINVFEGPLDLLLHLIEKNKIDIYDIPIVEITDQYMEYLHSMEKEDLGTMSEFMVMAATLLDIKCKMLLPKETNDEGEEEDPREELVQKLLEYKMYKYMSYELKDYMDNAAGVFFRAPDLPGEVLKYREPVDPAELLEGLTLQKLNSIYQSILKRQESRIDPIRSKFGTIEKEEVSLSDKMLSMKTYATQHRKFSFRQLLTKQSSRVQVIVTFLSILELMKMGYIHICQEELFDDIQVDVVQDPETWTHLTEFADE</sequence>
<comment type="function">
    <text evidence="3">Participates in chromosomal partition during cell division. May act via the formation of a condensin-like complex containing Smc and ScpB that pull DNA away from mid-cell into both cell halves.</text>
</comment>
<gene>
    <name evidence="3" type="primary">scpA</name>
    <name evidence="4" type="ORF">DW740_12960</name>
</gene>
<dbReference type="GO" id="GO:0007059">
    <property type="term" value="P:chromosome segregation"/>
    <property type="evidence" value="ECO:0007669"/>
    <property type="project" value="UniProtKB-UniRule"/>
</dbReference>
<dbReference type="GO" id="GO:0005737">
    <property type="term" value="C:cytoplasm"/>
    <property type="evidence" value="ECO:0007669"/>
    <property type="project" value="UniProtKB-SubCell"/>
</dbReference>
<dbReference type="PANTHER" id="PTHR33969">
    <property type="entry name" value="SEGREGATION AND CONDENSATION PROTEIN A"/>
    <property type="match status" value="1"/>
</dbReference>
<keyword evidence="3" id="KW-0131">Cell cycle</keyword>
<evidence type="ECO:0000256" key="2">
    <source>
        <dbReference type="ARBA" id="ARBA00044777"/>
    </source>
</evidence>
<keyword evidence="3" id="KW-0963">Cytoplasm</keyword>
<dbReference type="GO" id="GO:0006260">
    <property type="term" value="P:DNA replication"/>
    <property type="evidence" value="ECO:0007669"/>
    <property type="project" value="UniProtKB-UniRule"/>
</dbReference>
<evidence type="ECO:0000313" key="4">
    <source>
        <dbReference type="EMBL" id="RHE38910.1"/>
    </source>
</evidence>
<reference evidence="4 5" key="1">
    <citation type="submission" date="2018-08" db="EMBL/GenBank/DDBJ databases">
        <title>A genome reference for cultivated species of the human gut microbiota.</title>
        <authorList>
            <person name="Zou Y."/>
            <person name="Xue W."/>
            <person name="Luo G."/>
        </authorList>
    </citation>
    <scope>NUCLEOTIDE SEQUENCE [LARGE SCALE GENOMIC DNA]</scope>
    <source>
        <strain evidence="4 5">AM28-23</strain>
    </source>
</reference>
<dbReference type="Proteomes" id="UP000283745">
    <property type="component" value="Unassembled WGS sequence"/>
</dbReference>
<evidence type="ECO:0000256" key="1">
    <source>
        <dbReference type="ARBA" id="ARBA00022829"/>
    </source>
</evidence>
<dbReference type="Gene3D" id="1.10.10.580">
    <property type="entry name" value="Structural maintenance of chromosome 1. Chain E"/>
    <property type="match status" value="1"/>
</dbReference>
<evidence type="ECO:0000256" key="3">
    <source>
        <dbReference type="HAMAP-Rule" id="MF_01805"/>
    </source>
</evidence>
<comment type="subunit">
    <text evidence="3">Component of a cohesin-like complex composed of ScpA, ScpB and the Smc homodimer, in which ScpA and ScpB bind to the head domain of Smc. The presence of the three proteins is required for the association of the complex with DNA.</text>
</comment>
<evidence type="ECO:0000313" key="5">
    <source>
        <dbReference type="Proteomes" id="UP000283745"/>
    </source>
</evidence>
<dbReference type="EMBL" id="QSKF01000010">
    <property type="protein sequence ID" value="RHE38910.1"/>
    <property type="molecule type" value="Genomic_DNA"/>
</dbReference>
<dbReference type="InterPro" id="IPR003768">
    <property type="entry name" value="ScpA"/>
</dbReference>
<keyword evidence="3" id="KW-0132">Cell division</keyword>
<accession>A0A414J3D3</accession>
<proteinExistence type="inferred from homology"/>
<organism evidence="4 5">
    <name type="scientific">Blautia obeum</name>
    <dbReference type="NCBI Taxonomy" id="40520"/>
    <lineage>
        <taxon>Bacteria</taxon>
        <taxon>Bacillati</taxon>
        <taxon>Bacillota</taxon>
        <taxon>Clostridia</taxon>
        <taxon>Lachnospirales</taxon>
        <taxon>Lachnospiraceae</taxon>
        <taxon>Blautia</taxon>
    </lineage>
</organism>